<gene>
    <name evidence="3" type="ORF">GQF42_12260</name>
</gene>
<feature type="transmembrane region" description="Helical" evidence="2">
    <location>
        <begin position="30"/>
        <end position="52"/>
    </location>
</feature>
<sequence>MAQAAAVAKPPAPPRRRRASATPPGLPYPLIAPVLSPWAVSGVLASVAWVLLYNSRTGTTRYLTPPWASASTAPAVKVRIDRITALAEWGVMRVDSL</sequence>
<dbReference type="KEGG" id="sbro:GQF42_12260"/>
<dbReference type="RefSeq" id="WP_158919668.1">
    <property type="nucleotide sequence ID" value="NZ_CP047020.1"/>
</dbReference>
<dbReference type="Proteomes" id="UP000436138">
    <property type="component" value="Chromosome"/>
</dbReference>
<dbReference type="AlphaFoldDB" id="A0A6I6N0J6"/>
<keyword evidence="2" id="KW-0472">Membrane</keyword>
<dbReference type="EMBL" id="CP047020">
    <property type="protein sequence ID" value="QHA03951.1"/>
    <property type="molecule type" value="Genomic_DNA"/>
</dbReference>
<keyword evidence="2" id="KW-0812">Transmembrane</keyword>
<protein>
    <submittedName>
        <fullName evidence="3">Uncharacterized protein</fullName>
    </submittedName>
</protein>
<proteinExistence type="predicted"/>
<reference evidence="3 4" key="1">
    <citation type="submission" date="2019-12" db="EMBL/GenBank/DDBJ databases">
        <title>Streptomyces sp. strain T44 isolated from rhizosphere soil of Broussonetia papyrifera.</title>
        <authorList>
            <person name="Mo P."/>
        </authorList>
    </citation>
    <scope>NUCLEOTIDE SEQUENCE [LARGE SCALE GENOMIC DNA]</scope>
    <source>
        <strain evidence="3 4">T44</strain>
    </source>
</reference>
<keyword evidence="4" id="KW-1185">Reference proteome</keyword>
<evidence type="ECO:0000313" key="4">
    <source>
        <dbReference type="Proteomes" id="UP000436138"/>
    </source>
</evidence>
<keyword evidence="2" id="KW-1133">Transmembrane helix</keyword>
<name>A0A6I6N0J6_9ACTN</name>
<accession>A0A6I6N0J6</accession>
<evidence type="ECO:0000256" key="2">
    <source>
        <dbReference type="SAM" id="Phobius"/>
    </source>
</evidence>
<evidence type="ECO:0000313" key="3">
    <source>
        <dbReference type="EMBL" id="QHA03951.1"/>
    </source>
</evidence>
<evidence type="ECO:0000256" key="1">
    <source>
        <dbReference type="SAM" id="MobiDB-lite"/>
    </source>
</evidence>
<feature type="region of interest" description="Disordered" evidence="1">
    <location>
        <begin position="1"/>
        <end position="24"/>
    </location>
</feature>
<organism evidence="3 4">
    <name type="scientific">Streptomyces broussonetiae</name>
    <dbReference type="NCBI Taxonomy" id="2686304"/>
    <lineage>
        <taxon>Bacteria</taxon>
        <taxon>Bacillati</taxon>
        <taxon>Actinomycetota</taxon>
        <taxon>Actinomycetes</taxon>
        <taxon>Kitasatosporales</taxon>
        <taxon>Streptomycetaceae</taxon>
        <taxon>Streptomyces</taxon>
    </lineage>
</organism>